<dbReference type="EMBL" id="CAJFCW020000006">
    <property type="protein sequence ID" value="CAG9126136.1"/>
    <property type="molecule type" value="Genomic_DNA"/>
</dbReference>
<comment type="caution">
    <text evidence="2">The sequence shown here is derived from an EMBL/GenBank/DDBJ whole genome shotgun (WGS) entry which is preliminary data.</text>
</comment>
<name>A0A811LMD1_9BILA</name>
<organism evidence="2 3">
    <name type="scientific">Bursaphelenchus okinawaensis</name>
    <dbReference type="NCBI Taxonomy" id="465554"/>
    <lineage>
        <taxon>Eukaryota</taxon>
        <taxon>Metazoa</taxon>
        <taxon>Ecdysozoa</taxon>
        <taxon>Nematoda</taxon>
        <taxon>Chromadorea</taxon>
        <taxon>Rhabditida</taxon>
        <taxon>Tylenchina</taxon>
        <taxon>Tylenchomorpha</taxon>
        <taxon>Aphelenchoidea</taxon>
        <taxon>Aphelenchoididae</taxon>
        <taxon>Bursaphelenchus</taxon>
    </lineage>
</organism>
<feature type="compositionally biased region" description="Basic and acidic residues" evidence="1">
    <location>
        <begin position="68"/>
        <end position="77"/>
    </location>
</feature>
<evidence type="ECO:0000313" key="3">
    <source>
        <dbReference type="Proteomes" id="UP000614601"/>
    </source>
</evidence>
<evidence type="ECO:0000256" key="1">
    <source>
        <dbReference type="SAM" id="MobiDB-lite"/>
    </source>
</evidence>
<dbReference type="AlphaFoldDB" id="A0A811LMD1"/>
<accession>A0A811LMD1</accession>
<feature type="compositionally biased region" description="Basic and acidic residues" evidence="1">
    <location>
        <begin position="87"/>
        <end position="106"/>
    </location>
</feature>
<keyword evidence="3" id="KW-1185">Reference proteome</keyword>
<dbReference type="Proteomes" id="UP000614601">
    <property type="component" value="Unassembled WGS sequence"/>
</dbReference>
<dbReference type="Proteomes" id="UP000783686">
    <property type="component" value="Unassembled WGS sequence"/>
</dbReference>
<sequence length="106" mass="12221">MCNCAEPHFPRPIQLYELLAEHDHKMTSSDMYLCVDEGLIRRRAGDFVWPHSFAMRGDRVSWSQKPKGSKEWHKGLAENKPGLAAPRPRETPPKLESGRRKNLPEN</sequence>
<feature type="region of interest" description="Disordered" evidence="1">
    <location>
        <begin position="59"/>
        <end position="106"/>
    </location>
</feature>
<reference evidence="2" key="1">
    <citation type="submission" date="2020-09" db="EMBL/GenBank/DDBJ databases">
        <authorList>
            <person name="Kikuchi T."/>
        </authorList>
    </citation>
    <scope>NUCLEOTIDE SEQUENCE</scope>
    <source>
        <strain evidence="2">SH1</strain>
    </source>
</reference>
<gene>
    <name evidence="2" type="ORF">BOKJ2_LOCUS13308</name>
</gene>
<evidence type="ECO:0000313" key="2">
    <source>
        <dbReference type="EMBL" id="CAD5229249.1"/>
    </source>
</evidence>
<proteinExistence type="predicted"/>
<dbReference type="EMBL" id="CAJFDH010000006">
    <property type="protein sequence ID" value="CAD5229249.1"/>
    <property type="molecule type" value="Genomic_DNA"/>
</dbReference>
<protein>
    <submittedName>
        <fullName evidence="2">Uncharacterized protein</fullName>
    </submittedName>
</protein>